<dbReference type="STRING" id="1247936.BN2475_110049"/>
<evidence type="ECO:0000313" key="2">
    <source>
        <dbReference type="Proteomes" id="UP000187012"/>
    </source>
</evidence>
<keyword evidence="2" id="KW-1185">Reference proteome</keyword>
<gene>
    <name evidence="1" type="ORF">BN2475_110049</name>
</gene>
<name>A0A1N7RRN6_9BURK</name>
<dbReference type="AlphaFoldDB" id="A0A1N7RRN6"/>
<evidence type="ECO:0000313" key="1">
    <source>
        <dbReference type="EMBL" id="SIT37342.1"/>
    </source>
</evidence>
<sequence length="102" mass="11700">MVPHLSGRENEIEHINVMCLQLFDRWCEARSVVPLRHLLRGWPLMNSDPESLRRLGTALRDLRREHLHDSNDASFQKVCELSDCVEELLAPASLPAWATSGR</sequence>
<organism evidence="1 2">
    <name type="scientific">Paraburkholderia ribeironis</name>
    <dbReference type="NCBI Taxonomy" id="1247936"/>
    <lineage>
        <taxon>Bacteria</taxon>
        <taxon>Pseudomonadati</taxon>
        <taxon>Pseudomonadota</taxon>
        <taxon>Betaproteobacteria</taxon>
        <taxon>Burkholderiales</taxon>
        <taxon>Burkholderiaceae</taxon>
        <taxon>Paraburkholderia</taxon>
    </lineage>
</organism>
<accession>A0A1N7RRN6</accession>
<dbReference type="Proteomes" id="UP000187012">
    <property type="component" value="Unassembled WGS sequence"/>
</dbReference>
<dbReference type="OrthoDB" id="9006962at2"/>
<proteinExistence type="predicted"/>
<reference evidence="1 2" key="1">
    <citation type="submission" date="2016-12" db="EMBL/GenBank/DDBJ databases">
        <authorList>
            <person name="Song W.-J."/>
            <person name="Kurnit D.M."/>
        </authorList>
    </citation>
    <scope>NUCLEOTIDE SEQUENCE [LARGE SCALE GENOMIC DNA]</scope>
    <source>
        <strain evidence="1 2">STM7296</strain>
    </source>
</reference>
<dbReference type="EMBL" id="CYGX02000011">
    <property type="protein sequence ID" value="SIT37342.1"/>
    <property type="molecule type" value="Genomic_DNA"/>
</dbReference>
<protein>
    <submittedName>
        <fullName evidence="1">Uncharacterized protein</fullName>
    </submittedName>
</protein>